<proteinExistence type="inferred from homology"/>
<reference evidence="9 10" key="1">
    <citation type="submission" date="2016-07" db="EMBL/GenBank/DDBJ databases">
        <title>Multiple horizontal gene transfer events from other fungi enriched the ability of initially mycotrophic Trichoderma (Ascomycota) to feed on dead plant biomass.</title>
        <authorList>
            <consortium name="DOE Joint Genome Institute"/>
            <person name="Aerts A."/>
            <person name="Atanasova L."/>
            <person name="Chenthamara K."/>
            <person name="Zhang J."/>
            <person name="Grujic M."/>
            <person name="Henrissat B."/>
            <person name="Kuo A."/>
            <person name="Salamov A."/>
            <person name="Lipzen A."/>
            <person name="Labutti K."/>
            <person name="Barry K."/>
            <person name="Miao Y."/>
            <person name="Rahimi M.J."/>
            <person name="Shen Q."/>
            <person name="Grigoriev I.V."/>
            <person name="Kubicek C.P."/>
            <person name="Druzhinina I.S."/>
        </authorList>
    </citation>
    <scope>NUCLEOTIDE SEQUENCE [LARGE SCALE GENOMIC DNA]</scope>
    <source>
        <strain evidence="9 10">ATCC 18648</strain>
    </source>
</reference>
<dbReference type="OrthoDB" id="187139at2759"/>
<evidence type="ECO:0000256" key="5">
    <source>
        <dbReference type="ARBA" id="ARBA00022801"/>
    </source>
</evidence>
<evidence type="ECO:0000256" key="1">
    <source>
        <dbReference type="ARBA" id="ARBA00004613"/>
    </source>
</evidence>
<evidence type="ECO:0000256" key="8">
    <source>
        <dbReference type="RuleBase" id="RU361169"/>
    </source>
</evidence>
<comment type="subcellular location">
    <subcellularLocation>
        <location evidence="1">Secreted</location>
    </subcellularLocation>
</comment>
<dbReference type="GO" id="GO:0005576">
    <property type="term" value="C:extracellular region"/>
    <property type="evidence" value="ECO:0007669"/>
    <property type="project" value="UniProtKB-SubCell"/>
</dbReference>
<keyword evidence="5 8" id="KW-0378">Hydrolase</keyword>
<organism evidence="9 10">
    <name type="scientific">Trichoderma longibrachiatum ATCC 18648</name>
    <dbReference type="NCBI Taxonomy" id="983965"/>
    <lineage>
        <taxon>Eukaryota</taxon>
        <taxon>Fungi</taxon>
        <taxon>Dikarya</taxon>
        <taxon>Ascomycota</taxon>
        <taxon>Pezizomycotina</taxon>
        <taxon>Sordariomycetes</taxon>
        <taxon>Hypocreomycetidae</taxon>
        <taxon>Hypocreales</taxon>
        <taxon>Hypocreaceae</taxon>
        <taxon>Trichoderma</taxon>
    </lineage>
</organism>
<dbReference type="GO" id="GO:0071555">
    <property type="term" value="P:cell wall organization"/>
    <property type="evidence" value="ECO:0007669"/>
    <property type="project" value="UniProtKB-KW"/>
</dbReference>
<evidence type="ECO:0000256" key="2">
    <source>
        <dbReference type="ARBA" id="ARBA00008834"/>
    </source>
</evidence>
<keyword evidence="4" id="KW-0732">Signal</keyword>
<evidence type="ECO:0000256" key="7">
    <source>
        <dbReference type="ARBA" id="ARBA00023316"/>
    </source>
</evidence>
<keyword evidence="10" id="KW-1185">Reference proteome</keyword>
<name>A0A2T4BPN5_TRILO</name>
<dbReference type="SUPFAM" id="SSF51126">
    <property type="entry name" value="Pectin lyase-like"/>
    <property type="match status" value="1"/>
</dbReference>
<protein>
    <submittedName>
        <fullName evidence="9">Glycoside hydrolase family 28 protein</fullName>
    </submittedName>
</protein>
<sequence length="200" mass="22326">MHIADRRHSASHVRYRQLGGYPSHCSHGSHQWREHHIKHGRARALSVSGQTAWWVFAANTSRLSTTGALLHQQLHERQHPQPLLRECYEWLPPSHWGSSNVAYTDTTPYAVSNSSNLAQSTDGWYIGRSTFISVNRATVKYNDDCIAFKPGSTFAIITNITYTGSHGISARNLRSCAGNTDTATVSSGTFENFVLKDTRV</sequence>
<dbReference type="GO" id="GO:0004650">
    <property type="term" value="F:polygalacturonase activity"/>
    <property type="evidence" value="ECO:0007669"/>
    <property type="project" value="InterPro"/>
</dbReference>
<evidence type="ECO:0000313" key="10">
    <source>
        <dbReference type="Proteomes" id="UP000240760"/>
    </source>
</evidence>
<gene>
    <name evidence="9" type="ORF">M440DRAFT_1452085</name>
</gene>
<dbReference type="Pfam" id="PF00295">
    <property type="entry name" value="Glyco_hydro_28"/>
    <property type="match status" value="1"/>
</dbReference>
<keyword evidence="7" id="KW-0961">Cell wall biogenesis/degradation</keyword>
<dbReference type="Proteomes" id="UP000240760">
    <property type="component" value="Unassembled WGS sequence"/>
</dbReference>
<dbReference type="EMBL" id="KZ679150">
    <property type="protein sequence ID" value="PTB71272.1"/>
    <property type="molecule type" value="Genomic_DNA"/>
</dbReference>
<evidence type="ECO:0000256" key="4">
    <source>
        <dbReference type="ARBA" id="ARBA00022729"/>
    </source>
</evidence>
<evidence type="ECO:0000313" key="9">
    <source>
        <dbReference type="EMBL" id="PTB71272.1"/>
    </source>
</evidence>
<accession>A0A2T4BPN5</accession>
<keyword evidence="3" id="KW-0964">Secreted</keyword>
<dbReference type="InterPro" id="IPR011050">
    <property type="entry name" value="Pectin_lyase_fold/virulence"/>
</dbReference>
<dbReference type="InterPro" id="IPR012334">
    <property type="entry name" value="Pectin_lyas_fold"/>
</dbReference>
<dbReference type="InterPro" id="IPR000743">
    <property type="entry name" value="Glyco_hydro_28"/>
</dbReference>
<dbReference type="AlphaFoldDB" id="A0A2T4BPN5"/>
<evidence type="ECO:0000256" key="6">
    <source>
        <dbReference type="ARBA" id="ARBA00023295"/>
    </source>
</evidence>
<dbReference type="GO" id="GO:0005975">
    <property type="term" value="P:carbohydrate metabolic process"/>
    <property type="evidence" value="ECO:0007669"/>
    <property type="project" value="InterPro"/>
</dbReference>
<keyword evidence="6 8" id="KW-0326">Glycosidase</keyword>
<comment type="similarity">
    <text evidence="2 8">Belongs to the glycosyl hydrolase 28 family.</text>
</comment>
<dbReference type="Gene3D" id="2.160.20.10">
    <property type="entry name" value="Single-stranded right-handed beta-helix, Pectin lyase-like"/>
    <property type="match status" value="1"/>
</dbReference>
<dbReference type="STRING" id="983965.A0A2T4BPN5"/>
<evidence type="ECO:0000256" key="3">
    <source>
        <dbReference type="ARBA" id="ARBA00022525"/>
    </source>
</evidence>